<dbReference type="EMBL" id="JANPXH010000935">
    <property type="protein sequence ID" value="MCR6679190.1"/>
    <property type="molecule type" value="Genomic_DNA"/>
</dbReference>
<dbReference type="GO" id="GO:0031419">
    <property type="term" value="F:cobalamin binding"/>
    <property type="evidence" value="ECO:0007669"/>
    <property type="project" value="UniProtKB-KW"/>
</dbReference>
<dbReference type="InterPro" id="IPR009246">
    <property type="entry name" value="EutC"/>
</dbReference>
<dbReference type="PANTHER" id="PTHR39330">
    <property type="entry name" value="ETHANOLAMINE AMMONIA-LYASE LIGHT CHAIN"/>
    <property type="match status" value="1"/>
</dbReference>
<dbReference type="AlphaFoldDB" id="A0AAW5MU67"/>
<dbReference type="GO" id="GO:0009350">
    <property type="term" value="C:ethanolamine ammonia-lyase complex"/>
    <property type="evidence" value="ECO:0007669"/>
    <property type="project" value="TreeGrafter"/>
</dbReference>
<proteinExistence type="predicted"/>
<protein>
    <submittedName>
        <fullName evidence="5">Ethanolamine ammonia-lyase subunit EutC</fullName>
    </submittedName>
</protein>
<feature type="non-terminal residue" evidence="5">
    <location>
        <position position="86"/>
    </location>
</feature>
<keyword evidence="4" id="KW-1283">Bacterial microcompartment</keyword>
<comment type="caution">
    <text evidence="5">The sequence shown here is derived from an EMBL/GenBank/DDBJ whole genome shotgun (WGS) entry which is preliminary data.</text>
</comment>
<evidence type="ECO:0000313" key="5">
    <source>
        <dbReference type="EMBL" id="MCR6679190.1"/>
    </source>
</evidence>
<dbReference type="Pfam" id="PF05985">
    <property type="entry name" value="EutC"/>
    <property type="match status" value="1"/>
</dbReference>
<dbReference type="GO" id="GO:0008851">
    <property type="term" value="F:ethanolamine ammonia-lyase activity"/>
    <property type="evidence" value="ECO:0007669"/>
    <property type="project" value="InterPro"/>
</dbReference>
<evidence type="ECO:0000313" key="6">
    <source>
        <dbReference type="Proteomes" id="UP001206878"/>
    </source>
</evidence>
<gene>
    <name evidence="5" type="ORF">NVV43_27335</name>
</gene>
<sequence>DGLSAVAPQRHAAALLSALLPQLAGLSLGPLVLATQARVALADEIAECFAARLVVCLIGERPGLSSPDSLGAYITYAPRAGTTDEA</sequence>
<dbReference type="Proteomes" id="UP001206878">
    <property type="component" value="Unassembled WGS sequence"/>
</dbReference>
<keyword evidence="3" id="KW-0170">Cobalt</keyword>
<evidence type="ECO:0000256" key="1">
    <source>
        <dbReference type="ARBA" id="ARBA00022628"/>
    </source>
</evidence>
<dbReference type="GO" id="GO:0006520">
    <property type="term" value="P:amino acid metabolic process"/>
    <property type="evidence" value="ECO:0007669"/>
    <property type="project" value="InterPro"/>
</dbReference>
<evidence type="ECO:0000256" key="4">
    <source>
        <dbReference type="ARBA" id="ARBA00024446"/>
    </source>
</evidence>
<dbReference type="Gene3D" id="3.40.50.11240">
    <property type="entry name" value="Ethanolamine ammonia-lyase light chain (EutC)"/>
    <property type="match status" value="1"/>
</dbReference>
<name>A0AAW5MU67_9ESCH</name>
<dbReference type="InterPro" id="IPR042251">
    <property type="entry name" value="EutC_C"/>
</dbReference>
<keyword evidence="2" id="KW-0456">Lyase</keyword>
<evidence type="ECO:0000256" key="2">
    <source>
        <dbReference type="ARBA" id="ARBA00023239"/>
    </source>
</evidence>
<keyword evidence="1" id="KW-0846">Cobalamin</keyword>
<organism evidence="5 6">
    <name type="scientific">Escherichia marmotae</name>
    <dbReference type="NCBI Taxonomy" id="1499973"/>
    <lineage>
        <taxon>Bacteria</taxon>
        <taxon>Pseudomonadati</taxon>
        <taxon>Pseudomonadota</taxon>
        <taxon>Gammaproteobacteria</taxon>
        <taxon>Enterobacterales</taxon>
        <taxon>Enterobacteriaceae</taxon>
        <taxon>Escherichia</taxon>
    </lineage>
</organism>
<reference evidence="5" key="1">
    <citation type="submission" date="2022-07" db="EMBL/GenBank/DDBJ databases">
        <title>Diversity of ethanolamine utilization by human commensal Escherichia coli.</title>
        <authorList>
            <person name="Jubelin G."/>
        </authorList>
    </citation>
    <scope>NUCLEOTIDE SEQUENCE</scope>
    <source>
        <strain evidence="5">S1</strain>
    </source>
</reference>
<feature type="non-terminal residue" evidence="5">
    <location>
        <position position="1"/>
    </location>
</feature>
<evidence type="ECO:0000256" key="3">
    <source>
        <dbReference type="ARBA" id="ARBA00023285"/>
    </source>
</evidence>
<accession>A0AAW5MU67</accession>
<dbReference type="PANTHER" id="PTHR39330:SF1">
    <property type="entry name" value="ETHANOLAMINE AMMONIA-LYASE SMALL SUBUNIT"/>
    <property type="match status" value="1"/>
</dbReference>